<dbReference type="InterPro" id="IPR014730">
    <property type="entry name" value="ETF_a/b_N"/>
</dbReference>
<dbReference type="PANTHER" id="PTHR21294">
    <property type="entry name" value="ELECTRON TRANSFER FLAVOPROTEIN BETA-SUBUNIT"/>
    <property type="match status" value="1"/>
</dbReference>
<protein>
    <recommendedName>
        <fullName evidence="1">Electron transfer flavoprotein small subunit</fullName>
    </recommendedName>
</protein>
<dbReference type="RefSeq" id="WP_016369808.1">
    <property type="nucleotide sequence ID" value="NZ_ANKB01000012.1"/>
</dbReference>
<sequence length="262" mass="28185">MKIVVCVKQVPASNNVRFDPVTHNLVRSGMSGRMNPFDENAVEAALALRDAIGGEVILLSMGPNDTKETLHDGLAMGADQAILLSSRAFAGSDTLATGYILAQAIRNIGNVDLTIFGRQAVDADTGQVGPIVAEELNVLQATFVSKLKALDKQHLSVTRNLDSEVQSVTLTLPAVISVRSELNQPRYETPIHIQQSLTKPLITWTDQDLDLDQQRIGQAGSPTVVRKVYAPEATSRAAKRLPDDATAAARVVLALMAERGLR</sequence>
<feature type="domain" description="Electron transfer flavoprotein alpha/beta-subunit N-terminal" evidence="2">
    <location>
        <begin position="22"/>
        <end position="213"/>
    </location>
</feature>
<evidence type="ECO:0000313" key="3">
    <source>
        <dbReference type="EMBL" id="EPC66016.1"/>
    </source>
</evidence>
<dbReference type="InterPro" id="IPR012255">
    <property type="entry name" value="ETF_b"/>
</dbReference>
<dbReference type="PANTHER" id="PTHR21294:SF17">
    <property type="entry name" value="PROTEIN FIXA"/>
    <property type="match status" value="1"/>
</dbReference>
<dbReference type="InterPro" id="IPR033948">
    <property type="entry name" value="ETF_beta_N"/>
</dbReference>
<dbReference type="Proteomes" id="UP000014285">
    <property type="component" value="Unassembled WGS sequence"/>
</dbReference>
<comment type="caution">
    <text evidence="3">The sequence shown here is derived from an EMBL/GenBank/DDBJ whole genome shotgun (WGS) entry which is preliminary data.</text>
</comment>
<dbReference type="CDD" id="cd01714">
    <property type="entry name" value="ETF_beta"/>
    <property type="match status" value="1"/>
</dbReference>
<evidence type="ECO:0000259" key="2">
    <source>
        <dbReference type="SMART" id="SM00893"/>
    </source>
</evidence>
<organism evidence="3 4">
    <name type="scientific">Lacticaseibacillus paracasei subsp. tolerans Lpl14</name>
    <dbReference type="NCBI Taxonomy" id="1256229"/>
    <lineage>
        <taxon>Bacteria</taxon>
        <taxon>Bacillati</taxon>
        <taxon>Bacillota</taxon>
        <taxon>Bacilli</taxon>
        <taxon>Lactobacillales</taxon>
        <taxon>Lactobacillaceae</taxon>
        <taxon>Lacticaseibacillus</taxon>
    </lineage>
</organism>
<dbReference type="Pfam" id="PF01012">
    <property type="entry name" value="ETF"/>
    <property type="match status" value="1"/>
</dbReference>
<proteinExistence type="predicted"/>
<dbReference type="EMBL" id="ANKB01000012">
    <property type="protein sequence ID" value="EPC66016.1"/>
    <property type="molecule type" value="Genomic_DNA"/>
</dbReference>
<accession>A0A829GY91</accession>
<name>A0A829GY91_LACPA</name>
<dbReference type="GO" id="GO:0009055">
    <property type="term" value="F:electron transfer activity"/>
    <property type="evidence" value="ECO:0007669"/>
    <property type="project" value="InterPro"/>
</dbReference>
<gene>
    <name evidence="3" type="ORF">Lpl14_05231</name>
</gene>
<dbReference type="SUPFAM" id="SSF52402">
    <property type="entry name" value="Adenine nucleotide alpha hydrolases-like"/>
    <property type="match status" value="1"/>
</dbReference>
<dbReference type="SMART" id="SM00893">
    <property type="entry name" value="ETF"/>
    <property type="match status" value="1"/>
</dbReference>
<dbReference type="SMR" id="A0A829GY91"/>
<dbReference type="AlphaFoldDB" id="A0A829GY91"/>
<dbReference type="InterPro" id="IPR014729">
    <property type="entry name" value="Rossmann-like_a/b/a_fold"/>
</dbReference>
<evidence type="ECO:0000256" key="1">
    <source>
        <dbReference type="ARBA" id="ARBA00042002"/>
    </source>
</evidence>
<reference evidence="3 4" key="1">
    <citation type="journal article" date="2013" name="PLoS ONE">
        <title>Lactobacillus paracasei comparative genomics: towards species pan-genome definition and exploitation of diversity.</title>
        <authorList>
            <person name="Smokvina T."/>
            <person name="Wels M."/>
            <person name="Polka J."/>
            <person name="Chervaux C."/>
            <person name="Brisse S."/>
            <person name="Boekhorst J."/>
            <person name="van Hylckama Vlieg J.E."/>
            <person name="Siezen R.J."/>
        </authorList>
    </citation>
    <scope>NUCLEOTIDE SEQUENCE [LARGE SCALE GENOMIC DNA]</scope>
    <source>
        <strain evidence="3 4">Lpl14</strain>
    </source>
</reference>
<dbReference type="PIRSF" id="PIRSF000090">
    <property type="entry name" value="Beta-ETF"/>
    <property type="match status" value="1"/>
</dbReference>
<evidence type="ECO:0000313" key="4">
    <source>
        <dbReference type="Proteomes" id="UP000014285"/>
    </source>
</evidence>
<dbReference type="Gene3D" id="3.40.50.620">
    <property type="entry name" value="HUPs"/>
    <property type="match status" value="1"/>
</dbReference>